<keyword evidence="4 5" id="KW-0472">Membrane</keyword>
<feature type="transmembrane region" description="Helical" evidence="5">
    <location>
        <begin position="387"/>
        <end position="406"/>
    </location>
</feature>
<organism evidence="7 8">
    <name type="scientific">Sphingorhabdus arenilitoris</name>
    <dbReference type="NCBI Taxonomy" id="1490041"/>
    <lineage>
        <taxon>Bacteria</taxon>
        <taxon>Pseudomonadati</taxon>
        <taxon>Pseudomonadota</taxon>
        <taxon>Alphaproteobacteria</taxon>
        <taxon>Sphingomonadales</taxon>
        <taxon>Sphingomonadaceae</taxon>
        <taxon>Sphingorhabdus</taxon>
    </lineage>
</organism>
<dbReference type="Pfam" id="PF07690">
    <property type="entry name" value="MFS_1"/>
    <property type="match status" value="1"/>
</dbReference>
<feature type="transmembrane region" description="Helical" evidence="5">
    <location>
        <begin position="55"/>
        <end position="78"/>
    </location>
</feature>
<feature type="transmembrane region" description="Helical" evidence="5">
    <location>
        <begin position="268"/>
        <end position="289"/>
    </location>
</feature>
<dbReference type="InterPro" id="IPR050382">
    <property type="entry name" value="MFS_Na/Anion_cotransporter"/>
</dbReference>
<evidence type="ECO:0000313" key="8">
    <source>
        <dbReference type="Proteomes" id="UP001595887"/>
    </source>
</evidence>
<evidence type="ECO:0000256" key="5">
    <source>
        <dbReference type="SAM" id="Phobius"/>
    </source>
</evidence>
<evidence type="ECO:0000259" key="6">
    <source>
        <dbReference type="PROSITE" id="PS50850"/>
    </source>
</evidence>
<dbReference type="PANTHER" id="PTHR11662">
    <property type="entry name" value="SOLUTE CARRIER FAMILY 17"/>
    <property type="match status" value="1"/>
</dbReference>
<keyword evidence="3 5" id="KW-1133">Transmembrane helix</keyword>
<sequence length="422" mass="45003">MAQAESSGAARSQKWIRYGLIALIFFGTALNYLDRQVLALLKPMLQADFQWTDREFAHFGSSFQLAAAFALLGVGWFIDKVGVRFGYGLAVAVWSLAGMAHAAATTVQQFVMARVSLAVAEAVNTPAAIKAAATYLPVKERSVGLGVINSASNIGAILAPLAVPAIALALGWHAAFLITGALGFVWLAFWWWGTAKLEPVKSIEAAASAQKAEGSPPWGELIKDRRTLAVIGAKTLTDLVWWFVLFWAPDFFARQYNLGQADIGYPTAIVYVMAAVGALSSGFLFPALLGRGFTANKARKTSMFAYALLILPLPLALYAPDQWVAALVIGLALFAHQGFSTNIFGMTADIVPARQVGSVIAMGALAGNLSGAAMLEFTGWALDSGLGYTPMFLMSASAYLLALAWIHTMQPQLVVVNTDGED</sequence>
<gene>
    <name evidence="7" type="ORF">ACFOWX_01635</name>
</gene>
<feature type="transmembrane region" description="Helical" evidence="5">
    <location>
        <begin position="15"/>
        <end position="34"/>
    </location>
</feature>
<dbReference type="InterPro" id="IPR020846">
    <property type="entry name" value="MFS_dom"/>
</dbReference>
<proteinExistence type="predicted"/>
<dbReference type="InterPro" id="IPR011701">
    <property type="entry name" value="MFS"/>
</dbReference>
<evidence type="ECO:0000256" key="2">
    <source>
        <dbReference type="ARBA" id="ARBA00022692"/>
    </source>
</evidence>
<feature type="transmembrane region" description="Helical" evidence="5">
    <location>
        <begin position="228"/>
        <end position="248"/>
    </location>
</feature>
<evidence type="ECO:0000313" key="7">
    <source>
        <dbReference type="EMBL" id="MFC4291109.1"/>
    </source>
</evidence>
<evidence type="ECO:0000256" key="3">
    <source>
        <dbReference type="ARBA" id="ARBA00022989"/>
    </source>
</evidence>
<dbReference type="PROSITE" id="PS50850">
    <property type="entry name" value="MFS"/>
    <property type="match status" value="1"/>
</dbReference>
<dbReference type="RefSeq" id="WP_381420706.1">
    <property type="nucleotide sequence ID" value="NZ_JBHSDH010000010.1"/>
</dbReference>
<dbReference type="EMBL" id="JBHSDH010000010">
    <property type="protein sequence ID" value="MFC4291109.1"/>
    <property type="molecule type" value="Genomic_DNA"/>
</dbReference>
<keyword evidence="2 5" id="KW-0812">Transmembrane</keyword>
<evidence type="ECO:0000256" key="1">
    <source>
        <dbReference type="ARBA" id="ARBA00004141"/>
    </source>
</evidence>
<dbReference type="InterPro" id="IPR036259">
    <property type="entry name" value="MFS_trans_sf"/>
</dbReference>
<comment type="subcellular location">
    <subcellularLocation>
        <location evidence="1">Membrane</location>
        <topology evidence="1">Multi-pass membrane protein</topology>
    </subcellularLocation>
</comment>
<feature type="transmembrane region" description="Helical" evidence="5">
    <location>
        <begin position="325"/>
        <end position="344"/>
    </location>
</feature>
<feature type="transmembrane region" description="Helical" evidence="5">
    <location>
        <begin position="84"/>
        <end position="104"/>
    </location>
</feature>
<feature type="transmembrane region" description="Helical" evidence="5">
    <location>
        <begin position="356"/>
        <end position="375"/>
    </location>
</feature>
<feature type="domain" description="Major facilitator superfamily (MFS) profile" evidence="6">
    <location>
        <begin position="20"/>
        <end position="414"/>
    </location>
</feature>
<dbReference type="PANTHER" id="PTHR11662:SF285">
    <property type="entry name" value="HEXURONATE TRANSPORTER"/>
    <property type="match status" value="1"/>
</dbReference>
<name>A0ABV8REI2_9SPHN</name>
<feature type="transmembrane region" description="Helical" evidence="5">
    <location>
        <begin position="172"/>
        <end position="192"/>
    </location>
</feature>
<accession>A0ABV8REI2</accession>
<dbReference type="SUPFAM" id="SSF103473">
    <property type="entry name" value="MFS general substrate transporter"/>
    <property type="match status" value="1"/>
</dbReference>
<dbReference type="Gene3D" id="1.20.1250.20">
    <property type="entry name" value="MFS general substrate transporter like domains"/>
    <property type="match status" value="2"/>
</dbReference>
<comment type="caution">
    <text evidence="7">The sequence shown here is derived from an EMBL/GenBank/DDBJ whole genome shotgun (WGS) entry which is preliminary data.</text>
</comment>
<keyword evidence="8" id="KW-1185">Reference proteome</keyword>
<evidence type="ECO:0000256" key="4">
    <source>
        <dbReference type="ARBA" id="ARBA00023136"/>
    </source>
</evidence>
<feature type="transmembrane region" description="Helical" evidence="5">
    <location>
        <begin position="301"/>
        <end position="319"/>
    </location>
</feature>
<feature type="transmembrane region" description="Helical" evidence="5">
    <location>
        <begin position="143"/>
        <end position="166"/>
    </location>
</feature>
<protein>
    <submittedName>
        <fullName evidence="7">MFS transporter</fullName>
    </submittedName>
</protein>
<dbReference type="Proteomes" id="UP001595887">
    <property type="component" value="Unassembled WGS sequence"/>
</dbReference>
<reference evidence="8" key="1">
    <citation type="journal article" date="2019" name="Int. J. Syst. Evol. Microbiol.">
        <title>The Global Catalogue of Microorganisms (GCM) 10K type strain sequencing project: providing services to taxonomists for standard genome sequencing and annotation.</title>
        <authorList>
            <consortium name="The Broad Institute Genomics Platform"/>
            <consortium name="The Broad Institute Genome Sequencing Center for Infectious Disease"/>
            <person name="Wu L."/>
            <person name="Ma J."/>
        </authorList>
    </citation>
    <scope>NUCLEOTIDE SEQUENCE [LARGE SCALE GENOMIC DNA]</scope>
    <source>
        <strain evidence="8">CECT 8531</strain>
    </source>
</reference>